<feature type="region of interest" description="Disordered" evidence="1">
    <location>
        <begin position="79"/>
        <end position="183"/>
    </location>
</feature>
<accession>A0A1H8P0D0</accession>
<proteinExistence type="predicted"/>
<keyword evidence="2" id="KW-0472">Membrane</keyword>
<protein>
    <submittedName>
        <fullName evidence="3">Uncharacterized protein</fullName>
    </submittedName>
</protein>
<dbReference type="Proteomes" id="UP000181951">
    <property type="component" value="Unassembled WGS sequence"/>
</dbReference>
<keyword evidence="2" id="KW-1133">Transmembrane helix</keyword>
<sequence length="183" mass="18321">MQNQTVPPRSEADRVHGAAEQRPRRFRDVDRPVFVDASGRRQRRVRRLGYLLVIPAAAYVALVLSTVLGGPSVDSPLLPVPAAGDHRTGGTTIGDAGLGSGDRTPAAGKKGSGPTDGSRTAQPAPSGGTAGASVRPSDPGTASPSASPPATASAAPSATAGPTVTHGKSTATHPTPTHTGHGH</sequence>
<name>A0A1H8P0D0_9ACTN</name>
<dbReference type="RefSeq" id="WP_141726367.1">
    <property type="nucleotide sequence ID" value="NZ_FODD01000024.1"/>
</dbReference>
<keyword evidence="4" id="KW-1185">Reference proteome</keyword>
<reference evidence="3 4" key="1">
    <citation type="submission" date="2016-10" db="EMBL/GenBank/DDBJ databases">
        <authorList>
            <person name="de Groot N.N."/>
        </authorList>
    </citation>
    <scope>NUCLEOTIDE SEQUENCE [LARGE SCALE GENOMIC DNA]</scope>
    <source>
        <strain evidence="3 4">CGMCC 4.2026</strain>
    </source>
</reference>
<evidence type="ECO:0000256" key="1">
    <source>
        <dbReference type="SAM" id="MobiDB-lite"/>
    </source>
</evidence>
<gene>
    <name evidence="3" type="ORF">SAMN05216267_102431</name>
</gene>
<evidence type="ECO:0000313" key="3">
    <source>
        <dbReference type="EMBL" id="SEO35345.1"/>
    </source>
</evidence>
<feature type="compositionally biased region" description="Basic and acidic residues" evidence="1">
    <location>
        <begin position="10"/>
        <end position="30"/>
    </location>
</feature>
<feature type="compositionally biased region" description="Low complexity" evidence="1">
    <location>
        <begin position="172"/>
        <end position="183"/>
    </location>
</feature>
<feature type="compositionally biased region" description="Low complexity" evidence="1">
    <location>
        <begin position="136"/>
        <end position="163"/>
    </location>
</feature>
<feature type="region of interest" description="Disordered" evidence="1">
    <location>
        <begin position="1"/>
        <end position="30"/>
    </location>
</feature>
<dbReference type="EMBL" id="FODD01000024">
    <property type="protein sequence ID" value="SEO35345.1"/>
    <property type="molecule type" value="Genomic_DNA"/>
</dbReference>
<keyword evidence="2" id="KW-0812">Transmembrane</keyword>
<dbReference type="OrthoDB" id="4255256at2"/>
<evidence type="ECO:0000256" key="2">
    <source>
        <dbReference type="SAM" id="Phobius"/>
    </source>
</evidence>
<organism evidence="3 4">
    <name type="scientific">Actinacidiphila rubida</name>
    <dbReference type="NCBI Taxonomy" id="310780"/>
    <lineage>
        <taxon>Bacteria</taxon>
        <taxon>Bacillati</taxon>
        <taxon>Actinomycetota</taxon>
        <taxon>Actinomycetes</taxon>
        <taxon>Kitasatosporales</taxon>
        <taxon>Streptomycetaceae</taxon>
        <taxon>Actinacidiphila</taxon>
    </lineage>
</organism>
<feature type="transmembrane region" description="Helical" evidence="2">
    <location>
        <begin position="48"/>
        <end position="68"/>
    </location>
</feature>
<evidence type="ECO:0000313" key="4">
    <source>
        <dbReference type="Proteomes" id="UP000181951"/>
    </source>
</evidence>
<dbReference type="AlphaFoldDB" id="A0A1H8P0D0"/>